<feature type="compositionally biased region" description="Gly residues" evidence="1">
    <location>
        <begin position="340"/>
        <end position="351"/>
    </location>
</feature>
<dbReference type="InParanoid" id="A0A0P9BS14"/>
<evidence type="ECO:0000313" key="2">
    <source>
        <dbReference type="EMBL" id="KPU74512.1"/>
    </source>
</evidence>
<feature type="compositionally biased region" description="Basic and acidic residues" evidence="1">
    <location>
        <begin position="352"/>
        <end position="378"/>
    </location>
</feature>
<feature type="region of interest" description="Disordered" evidence="1">
    <location>
        <begin position="1"/>
        <end position="33"/>
    </location>
</feature>
<accession>A0A0P9BS14</accession>
<feature type="compositionally biased region" description="Basic residues" evidence="1">
    <location>
        <begin position="485"/>
        <end position="495"/>
    </location>
</feature>
<dbReference type="AlphaFoldDB" id="A0A0P9BS14"/>
<dbReference type="EMBL" id="CH902624">
    <property type="protein sequence ID" value="KPU74512.1"/>
    <property type="molecule type" value="Genomic_DNA"/>
</dbReference>
<dbReference type="Proteomes" id="UP000007801">
    <property type="component" value="Unassembled WGS sequence"/>
</dbReference>
<dbReference type="GeneID" id="6507489"/>
<evidence type="ECO:0000256" key="1">
    <source>
        <dbReference type="SAM" id="MobiDB-lite"/>
    </source>
</evidence>
<name>A0A0P9BS14_DROAN</name>
<gene>
    <name evidence="2" type="primary">Dana\GF24860</name>
    <name evidence="2" type="synonym">dana_GLEANR_955</name>
    <name evidence="2" type="ORF">GF24860</name>
</gene>
<evidence type="ECO:0000313" key="3">
    <source>
        <dbReference type="Proteomes" id="UP000007801"/>
    </source>
</evidence>
<feature type="compositionally biased region" description="Basic and acidic residues" evidence="1">
    <location>
        <begin position="496"/>
        <end position="513"/>
    </location>
</feature>
<proteinExistence type="predicted"/>
<reference evidence="2 3" key="1">
    <citation type="journal article" date="2007" name="Nature">
        <title>Evolution of genes and genomes on the Drosophila phylogeny.</title>
        <authorList>
            <consortium name="Drosophila 12 Genomes Consortium"/>
            <person name="Clark A.G."/>
            <person name="Eisen M.B."/>
            <person name="Smith D.R."/>
            <person name="Bergman C.M."/>
            <person name="Oliver B."/>
            <person name="Markow T.A."/>
            <person name="Kaufman T.C."/>
            <person name="Kellis M."/>
            <person name="Gelbart W."/>
            <person name="Iyer V.N."/>
            <person name="Pollard D.A."/>
            <person name="Sackton T.B."/>
            <person name="Larracuente A.M."/>
            <person name="Singh N.D."/>
            <person name="Abad J.P."/>
            <person name="Abt D.N."/>
            <person name="Adryan B."/>
            <person name="Aguade M."/>
            <person name="Akashi H."/>
            <person name="Anderson W.W."/>
            <person name="Aquadro C.F."/>
            <person name="Ardell D.H."/>
            <person name="Arguello R."/>
            <person name="Artieri C.G."/>
            <person name="Barbash D.A."/>
            <person name="Barker D."/>
            <person name="Barsanti P."/>
            <person name="Batterham P."/>
            <person name="Batzoglou S."/>
            <person name="Begun D."/>
            <person name="Bhutkar A."/>
            <person name="Blanco E."/>
            <person name="Bosak S.A."/>
            <person name="Bradley R.K."/>
            <person name="Brand A.D."/>
            <person name="Brent M.R."/>
            <person name="Brooks A.N."/>
            <person name="Brown R.H."/>
            <person name="Butlin R.K."/>
            <person name="Caggese C."/>
            <person name="Calvi B.R."/>
            <person name="Bernardo de Carvalho A."/>
            <person name="Caspi A."/>
            <person name="Castrezana S."/>
            <person name="Celniker S.E."/>
            <person name="Chang J.L."/>
            <person name="Chapple C."/>
            <person name="Chatterji S."/>
            <person name="Chinwalla A."/>
            <person name="Civetta A."/>
            <person name="Clifton S.W."/>
            <person name="Comeron J.M."/>
            <person name="Costello J.C."/>
            <person name="Coyne J.A."/>
            <person name="Daub J."/>
            <person name="David R.G."/>
            <person name="Delcher A.L."/>
            <person name="Delehaunty K."/>
            <person name="Do C.B."/>
            <person name="Ebling H."/>
            <person name="Edwards K."/>
            <person name="Eickbush T."/>
            <person name="Evans J.D."/>
            <person name="Filipski A."/>
            <person name="Findeiss S."/>
            <person name="Freyhult E."/>
            <person name="Fulton L."/>
            <person name="Fulton R."/>
            <person name="Garcia A.C."/>
            <person name="Gardiner A."/>
            <person name="Garfield D.A."/>
            <person name="Garvin B.E."/>
            <person name="Gibson G."/>
            <person name="Gilbert D."/>
            <person name="Gnerre S."/>
            <person name="Godfrey J."/>
            <person name="Good R."/>
            <person name="Gotea V."/>
            <person name="Gravely B."/>
            <person name="Greenberg A.J."/>
            <person name="Griffiths-Jones S."/>
            <person name="Gross S."/>
            <person name="Guigo R."/>
            <person name="Gustafson E.A."/>
            <person name="Haerty W."/>
            <person name="Hahn M.W."/>
            <person name="Halligan D.L."/>
            <person name="Halpern A.L."/>
            <person name="Halter G.M."/>
            <person name="Han M.V."/>
            <person name="Heger A."/>
            <person name="Hillier L."/>
            <person name="Hinrichs A.S."/>
            <person name="Holmes I."/>
            <person name="Hoskins R.A."/>
            <person name="Hubisz M.J."/>
            <person name="Hultmark D."/>
            <person name="Huntley M.A."/>
            <person name="Jaffe D.B."/>
            <person name="Jagadeeshan S."/>
            <person name="Jeck W.R."/>
            <person name="Johnson J."/>
            <person name="Jones C.D."/>
            <person name="Jordan W.C."/>
            <person name="Karpen G.H."/>
            <person name="Kataoka E."/>
            <person name="Keightley P.D."/>
            <person name="Kheradpour P."/>
            <person name="Kirkness E.F."/>
            <person name="Koerich L.B."/>
            <person name="Kristiansen K."/>
            <person name="Kudrna D."/>
            <person name="Kulathinal R.J."/>
            <person name="Kumar S."/>
            <person name="Kwok R."/>
            <person name="Lander E."/>
            <person name="Langley C.H."/>
            <person name="Lapoint R."/>
            <person name="Lazzaro B.P."/>
            <person name="Lee S.J."/>
            <person name="Levesque L."/>
            <person name="Li R."/>
            <person name="Lin C.F."/>
            <person name="Lin M.F."/>
            <person name="Lindblad-Toh K."/>
            <person name="Llopart A."/>
            <person name="Long M."/>
            <person name="Low L."/>
            <person name="Lozovsky E."/>
            <person name="Lu J."/>
            <person name="Luo M."/>
            <person name="Machado C.A."/>
            <person name="Makalowski W."/>
            <person name="Marzo M."/>
            <person name="Matsuda M."/>
            <person name="Matzkin L."/>
            <person name="McAllister B."/>
            <person name="McBride C.S."/>
            <person name="McKernan B."/>
            <person name="McKernan K."/>
            <person name="Mendez-Lago M."/>
            <person name="Minx P."/>
            <person name="Mollenhauer M.U."/>
            <person name="Montooth K."/>
            <person name="Mount S.M."/>
            <person name="Mu X."/>
            <person name="Myers E."/>
            <person name="Negre B."/>
            <person name="Newfeld S."/>
            <person name="Nielsen R."/>
            <person name="Noor M.A."/>
            <person name="O'Grady P."/>
            <person name="Pachter L."/>
            <person name="Papaceit M."/>
            <person name="Parisi M.J."/>
            <person name="Parisi M."/>
            <person name="Parts L."/>
            <person name="Pedersen J.S."/>
            <person name="Pesole G."/>
            <person name="Phillippy A.M."/>
            <person name="Ponting C.P."/>
            <person name="Pop M."/>
            <person name="Porcelli D."/>
            <person name="Powell J.R."/>
            <person name="Prohaska S."/>
            <person name="Pruitt K."/>
            <person name="Puig M."/>
            <person name="Quesneville H."/>
            <person name="Ram K.R."/>
            <person name="Rand D."/>
            <person name="Rasmussen M.D."/>
            <person name="Reed L.K."/>
            <person name="Reenan R."/>
            <person name="Reily A."/>
            <person name="Remington K.A."/>
            <person name="Rieger T.T."/>
            <person name="Ritchie M.G."/>
            <person name="Robin C."/>
            <person name="Rogers Y.H."/>
            <person name="Rohde C."/>
            <person name="Rozas J."/>
            <person name="Rubenfield M.J."/>
            <person name="Ruiz A."/>
            <person name="Russo S."/>
            <person name="Salzberg S.L."/>
            <person name="Sanchez-Gracia A."/>
            <person name="Saranga D.J."/>
            <person name="Sato H."/>
            <person name="Schaeffer S.W."/>
            <person name="Schatz M.C."/>
            <person name="Schlenke T."/>
            <person name="Schwartz R."/>
            <person name="Segarra C."/>
            <person name="Singh R.S."/>
            <person name="Sirot L."/>
            <person name="Sirota M."/>
            <person name="Sisneros N.B."/>
            <person name="Smith C.D."/>
            <person name="Smith T.F."/>
            <person name="Spieth J."/>
            <person name="Stage D.E."/>
            <person name="Stark A."/>
            <person name="Stephan W."/>
            <person name="Strausberg R.L."/>
            <person name="Strempel S."/>
            <person name="Sturgill D."/>
            <person name="Sutton G."/>
            <person name="Sutton G.G."/>
            <person name="Tao W."/>
            <person name="Teichmann S."/>
            <person name="Tobari Y.N."/>
            <person name="Tomimura Y."/>
            <person name="Tsolas J.M."/>
            <person name="Valente V.L."/>
            <person name="Venter E."/>
            <person name="Venter J.C."/>
            <person name="Vicario S."/>
            <person name="Vieira F.G."/>
            <person name="Vilella A.J."/>
            <person name="Villasante A."/>
            <person name="Walenz B."/>
            <person name="Wang J."/>
            <person name="Wasserman M."/>
            <person name="Watts T."/>
            <person name="Wilson D."/>
            <person name="Wilson R.K."/>
            <person name="Wing R.A."/>
            <person name="Wolfner M.F."/>
            <person name="Wong A."/>
            <person name="Wong G.K."/>
            <person name="Wu C.I."/>
            <person name="Wu G."/>
            <person name="Yamamoto D."/>
            <person name="Yang H.P."/>
            <person name="Yang S.P."/>
            <person name="Yorke J.A."/>
            <person name="Yoshida K."/>
            <person name="Zdobnov E."/>
            <person name="Zhang P."/>
            <person name="Zhang Y."/>
            <person name="Zimin A.V."/>
            <person name="Baldwin J."/>
            <person name="Abdouelleil A."/>
            <person name="Abdulkadir J."/>
            <person name="Abebe A."/>
            <person name="Abera B."/>
            <person name="Abreu J."/>
            <person name="Acer S.C."/>
            <person name="Aftuck L."/>
            <person name="Alexander A."/>
            <person name="An P."/>
            <person name="Anderson E."/>
            <person name="Anderson S."/>
            <person name="Arachi H."/>
            <person name="Azer M."/>
            <person name="Bachantsang P."/>
            <person name="Barry A."/>
            <person name="Bayul T."/>
            <person name="Berlin A."/>
            <person name="Bessette D."/>
            <person name="Bloom T."/>
            <person name="Blye J."/>
            <person name="Boguslavskiy L."/>
            <person name="Bonnet C."/>
            <person name="Boukhgalter B."/>
            <person name="Bourzgui I."/>
            <person name="Brown A."/>
            <person name="Cahill P."/>
            <person name="Channer S."/>
            <person name="Cheshatsang Y."/>
            <person name="Chuda L."/>
            <person name="Citroen M."/>
            <person name="Collymore A."/>
            <person name="Cooke P."/>
            <person name="Costello M."/>
            <person name="D'Aco K."/>
            <person name="Daza R."/>
            <person name="De Haan G."/>
            <person name="DeGray S."/>
            <person name="DeMaso C."/>
            <person name="Dhargay N."/>
            <person name="Dooley K."/>
            <person name="Dooley E."/>
            <person name="Doricent M."/>
            <person name="Dorje P."/>
            <person name="Dorjee K."/>
            <person name="Dupes A."/>
            <person name="Elong R."/>
            <person name="Falk J."/>
            <person name="Farina A."/>
            <person name="Faro S."/>
            <person name="Ferguson D."/>
            <person name="Fisher S."/>
            <person name="Foley C.D."/>
            <person name="Franke A."/>
            <person name="Friedrich D."/>
            <person name="Gadbois L."/>
            <person name="Gearin G."/>
            <person name="Gearin C.R."/>
            <person name="Giannoukos G."/>
            <person name="Goode T."/>
            <person name="Graham J."/>
            <person name="Grandbois E."/>
            <person name="Grewal S."/>
            <person name="Gyaltsen K."/>
            <person name="Hafez N."/>
            <person name="Hagos B."/>
            <person name="Hall J."/>
            <person name="Henson C."/>
            <person name="Hollinger A."/>
            <person name="Honan T."/>
            <person name="Huard M.D."/>
            <person name="Hughes L."/>
            <person name="Hurhula B."/>
            <person name="Husby M.E."/>
            <person name="Kamat A."/>
            <person name="Kanga B."/>
            <person name="Kashin S."/>
            <person name="Khazanovich D."/>
            <person name="Kisner P."/>
            <person name="Lance K."/>
            <person name="Lara M."/>
            <person name="Lee W."/>
            <person name="Lennon N."/>
            <person name="Letendre F."/>
            <person name="LeVine R."/>
            <person name="Lipovsky A."/>
            <person name="Liu X."/>
            <person name="Liu J."/>
            <person name="Liu S."/>
            <person name="Lokyitsang T."/>
            <person name="Lokyitsang Y."/>
            <person name="Lubonja R."/>
            <person name="Lui A."/>
            <person name="MacDonald P."/>
            <person name="Magnisalis V."/>
            <person name="Maru K."/>
            <person name="Matthews C."/>
            <person name="McCusker W."/>
            <person name="McDonough S."/>
            <person name="Mehta T."/>
            <person name="Meldrim J."/>
            <person name="Meneus L."/>
            <person name="Mihai O."/>
            <person name="Mihalev A."/>
            <person name="Mihova T."/>
            <person name="Mittelman R."/>
            <person name="Mlenga V."/>
            <person name="Montmayeur A."/>
            <person name="Mulrain L."/>
            <person name="Navidi A."/>
            <person name="Naylor J."/>
            <person name="Negash T."/>
            <person name="Nguyen T."/>
            <person name="Nguyen N."/>
            <person name="Nicol R."/>
            <person name="Norbu C."/>
            <person name="Norbu N."/>
            <person name="Novod N."/>
            <person name="O'Neill B."/>
            <person name="Osman S."/>
            <person name="Markiewicz E."/>
            <person name="Oyono O.L."/>
            <person name="Patti C."/>
            <person name="Phunkhang P."/>
            <person name="Pierre F."/>
            <person name="Priest M."/>
            <person name="Raghuraman S."/>
            <person name="Rege F."/>
            <person name="Reyes R."/>
            <person name="Rise C."/>
            <person name="Rogov P."/>
            <person name="Ross K."/>
            <person name="Ryan E."/>
            <person name="Settipalli S."/>
            <person name="Shea T."/>
            <person name="Sherpa N."/>
            <person name="Shi L."/>
            <person name="Shih D."/>
            <person name="Sparrow T."/>
            <person name="Spaulding J."/>
            <person name="Stalker J."/>
            <person name="Stange-Thomann N."/>
            <person name="Stavropoulos S."/>
            <person name="Stone C."/>
            <person name="Strader C."/>
            <person name="Tesfaye S."/>
            <person name="Thomson T."/>
            <person name="Thoulutsang Y."/>
            <person name="Thoulutsang D."/>
            <person name="Topham K."/>
            <person name="Topping I."/>
            <person name="Tsamla T."/>
            <person name="Vassiliev H."/>
            <person name="Vo A."/>
            <person name="Wangchuk T."/>
            <person name="Wangdi T."/>
            <person name="Weiand M."/>
            <person name="Wilkinson J."/>
            <person name="Wilson A."/>
            <person name="Yadav S."/>
            <person name="Young G."/>
            <person name="Yu Q."/>
            <person name="Zembek L."/>
            <person name="Zhong D."/>
            <person name="Zimmer A."/>
            <person name="Zwirko Z."/>
            <person name="Jaffe D.B."/>
            <person name="Alvarez P."/>
            <person name="Brockman W."/>
            <person name="Butler J."/>
            <person name="Chin C."/>
            <person name="Gnerre S."/>
            <person name="Grabherr M."/>
            <person name="Kleber M."/>
            <person name="Mauceli E."/>
            <person name="MacCallum I."/>
        </authorList>
    </citation>
    <scope>NUCLEOTIDE SEQUENCE [LARGE SCALE GENOMIC DNA]</scope>
    <source>
        <strain evidence="3">Tucson 14024-0371.13</strain>
    </source>
</reference>
<keyword evidence="3" id="KW-1185">Reference proteome</keyword>
<organism evidence="2 3">
    <name type="scientific">Drosophila ananassae</name>
    <name type="common">Fruit fly</name>
    <dbReference type="NCBI Taxonomy" id="7217"/>
    <lineage>
        <taxon>Eukaryota</taxon>
        <taxon>Metazoa</taxon>
        <taxon>Ecdysozoa</taxon>
        <taxon>Arthropoda</taxon>
        <taxon>Hexapoda</taxon>
        <taxon>Insecta</taxon>
        <taxon>Pterygota</taxon>
        <taxon>Neoptera</taxon>
        <taxon>Endopterygota</taxon>
        <taxon>Diptera</taxon>
        <taxon>Brachycera</taxon>
        <taxon>Muscomorpha</taxon>
        <taxon>Ephydroidea</taxon>
        <taxon>Drosophilidae</taxon>
        <taxon>Drosophila</taxon>
        <taxon>Sophophora</taxon>
    </lineage>
</organism>
<sequence>MTGRKKYTQRRLMGGQRGSIASQDPEAAEPEECQERDMLNTFQDDPPTMYQWARWKNCKTSKVYQQETYPIIRPPISKCGDHLTLGYIDDALEANKCGRLFDMGKDDILAVWNDSPRKETLSCYGIDGGIPSPEAIRFNRIMAKSLRVASRVPKPPKPYVKPDRTWRKKVPDPSGPYVLDRDCLKMKLDKMPNVLRQLKAENAFTWLHCPPPANLEHPFEDDGGHPTISLTQALDMEKPPKPPKKQKKYFYCPMDCGEPQNKCTTYEWAKYKMDPRPYDEEFKREMDAYKEPKEPEPRNYDELYKALVPCFVQQQDGNDMCEAYEKCCKDPKDPPTVGCGEFGPEGAGGDGKSGDAKADDDDHKDGKRRSSSDRKRGDDEDDGGRKRGRKDKDKDGGDGDGGDGKEKVVKEKGDGGGDRGKGKDGKVKEKKEKPKKEEKIPEPEPLPEKPEEPVKDEGKKDGYKKPPREPAKSIDDGDTKDKPKVEKKKKKKKVKKDKDKKDKEKSEAGDGDGVKDCPCEICCQTTKEEDTPLIKEMRRLDKERILKEYLRRMRHHQYMECREPVYPAPPHKCDPIECNTAFCGNNRMQKHFERVQALQQVEKDLLGRNQEGDTKIVKNLNCLLRRLCNRLTQGGYCG</sequence>
<dbReference type="STRING" id="7217.A0A0P9BS14"/>
<dbReference type="OrthoDB" id="7866475at2759"/>
<feature type="region of interest" description="Disordered" evidence="1">
    <location>
        <begin position="335"/>
        <end position="513"/>
    </location>
</feature>
<protein>
    <submittedName>
        <fullName evidence="2">Uncharacterized protein, isoform B</fullName>
    </submittedName>
</protein>
<feature type="compositionally biased region" description="Basic and acidic residues" evidence="1">
    <location>
        <begin position="390"/>
        <end position="484"/>
    </location>
</feature>